<protein>
    <submittedName>
        <fullName evidence="6">Nucleotide disphospho-sugar-binding domain-containing protein</fullName>
    </submittedName>
</protein>
<feature type="domain" description="Erythromycin biosynthesis protein CIII-like C-terminal" evidence="4">
    <location>
        <begin position="239"/>
        <end position="378"/>
    </location>
</feature>
<dbReference type="CDD" id="cd03784">
    <property type="entry name" value="GT1_Gtf-like"/>
    <property type="match status" value="1"/>
</dbReference>
<dbReference type="SUPFAM" id="SSF53756">
    <property type="entry name" value="UDP-Glycosyltransferase/glycogen phosphorylase"/>
    <property type="match status" value="1"/>
</dbReference>
<dbReference type="InterPro" id="IPR010610">
    <property type="entry name" value="EryCIII-like_C"/>
</dbReference>
<dbReference type="InterPro" id="IPR050426">
    <property type="entry name" value="Glycosyltransferase_28"/>
</dbReference>
<evidence type="ECO:0000256" key="3">
    <source>
        <dbReference type="ARBA" id="ARBA00022679"/>
    </source>
</evidence>
<dbReference type="Pfam" id="PF21036">
    <property type="entry name" value="EryCIII-like_N"/>
    <property type="match status" value="1"/>
</dbReference>
<dbReference type="Proteomes" id="UP001596512">
    <property type="component" value="Unassembled WGS sequence"/>
</dbReference>
<keyword evidence="3" id="KW-0808">Transferase</keyword>
<sequence>MHVLFTALSAHGHIYPLLPLARAVAARGDRVTFVTGADFHPLLTKLGFDTVEAGLGMHEAFGQAIEALGAPVDFRDPDDPNKDRAVARVFGTVQPRAFLAALDPVFERDRPDLVVYEVANPGAAIAARRRGIPAVSHGIARGDITGIFPEFDRLLTEVAAEHGVDISADPLMLADPYLDVYPASLQEHQHPSRVPLRPVAFADPGELPAWVAAHEQPLVYLTLGTAFGTAEVLRVAIDGLADLPVRVLVAAGPQVDADELRGVPDSVTVLPWVPQADLLPHADLVVHHGGSGTTLGSLAQGLPQLFLPQGADQFINADTITAAGIGRTLRGAEATSAAIGAAAAELLADDGARTAARAVADEIAAMPGPDEVAASLRNLPTS</sequence>
<organism evidence="6 7">
    <name type="scientific">Actinokineospora soli</name>
    <dbReference type="NCBI Taxonomy" id="1048753"/>
    <lineage>
        <taxon>Bacteria</taxon>
        <taxon>Bacillati</taxon>
        <taxon>Actinomycetota</taxon>
        <taxon>Actinomycetes</taxon>
        <taxon>Pseudonocardiales</taxon>
        <taxon>Pseudonocardiaceae</taxon>
        <taxon>Actinokineospora</taxon>
    </lineage>
</organism>
<evidence type="ECO:0000313" key="7">
    <source>
        <dbReference type="Proteomes" id="UP001596512"/>
    </source>
</evidence>
<keyword evidence="7" id="KW-1185">Reference proteome</keyword>
<dbReference type="PANTHER" id="PTHR48050:SF13">
    <property type="entry name" value="STEROL 3-BETA-GLUCOSYLTRANSFERASE UGT80A2"/>
    <property type="match status" value="1"/>
</dbReference>
<reference evidence="7" key="1">
    <citation type="journal article" date="2019" name="Int. J. Syst. Evol. Microbiol.">
        <title>The Global Catalogue of Microorganisms (GCM) 10K type strain sequencing project: providing services to taxonomists for standard genome sequencing and annotation.</title>
        <authorList>
            <consortium name="The Broad Institute Genomics Platform"/>
            <consortium name="The Broad Institute Genome Sequencing Center for Infectious Disease"/>
            <person name="Wu L."/>
            <person name="Ma J."/>
        </authorList>
    </citation>
    <scope>NUCLEOTIDE SEQUENCE [LARGE SCALE GENOMIC DNA]</scope>
    <source>
        <strain evidence="7">JCM 17695</strain>
    </source>
</reference>
<dbReference type="EMBL" id="JBHTEY010000004">
    <property type="protein sequence ID" value="MFC7613322.1"/>
    <property type="molecule type" value="Genomic_DNA"/>
</dbReference>
<keyword evidence="2" id="KW-0328">Glycosyltransferase</keyword>
<dbReference type="PANTHER" id="PTHR48050">
    <property type="entry name" value="STEROL 3-BETA-GLUCOSYLTRANSFERASE"/>
    <property type="match status" value="1"/>
</dbReference>
<evidence type="ECO:0000313" key="6">
    <source>
        <dbReference type="EMBL" id="MFC7613322.1"/>
    </source>
</evidence>
<comment type="caution">
    <text evidence="6">The sequence shown here is derived from an EMBL/GenBank/DDBJ whole genome shotgun (WGS) entry which is preliminary data.</text>
</comment>
<dbReference type="Gene3D" id="3.40.50.2000">
    <property type="entry name" value="Glycogen Phosphorylase B"/>
    <property type="match status" value="2"/>
</dbReference>
<name>A0ABW2TK14_9PSEU</name>
<proteinExistence type="inferred from homology"/>
<evidence type="ECO:0000259" key="5">
    <source>
        <dbReference type="Pfam" id="PF21036"/>
    </source>
</evidence>
<dbReference type="Pfam" id="PF06722">
    <property type="entry name" value="EryCIII-like_C"/>
    <property type="match status" value="1"/>
</dbReference>
<feature type="domain" description="Erythromycin biosynthesis protein CIII-like N-terminal" evidence="5">
    <location>
        <begin position="26"/>
        <end position="223"/>
    </location>
</feature>
<evidence type="ECO:0000256" key="2">
    <source>
        <dbReference type="ARBA" id="ARBA00022676"/>
    </source>
</evidence>
<evidence type="ECO:0000256" key="1">
    <source>
        <dbReference type="ARBA" id="ARBA00006962"/>
    </source>
</evidence>
<dbReference type="InterPro" id="IPR002213">
    <property type="entry name" value="UDP_glucos_trans"/>
</dbReference>
<comment type="similarity">
    <text evidence="1">Belongs to the glycosyltransferase 28 family.</text>
</comment>
<dbReference type="InterPro" id="IPR048284">
    <property type="entry name" value="EryCIII-like_N"/>
</dbReference>
<accession>A0ABW2TK14</accession>
<evidence type="ECO:0000259" key="4">
    <source>
        <dbReference type="Pfam" id="PF06722"/>
    </source>
</evidence>
<gene>
    <name evidence="6" type="ORF">ACFQV2_06550</name>
</gene>